<keyword evidence="4 7" id="KW-0812">Transmembrane</keyword>
<gene>
    <name evidence="9" type="ORF">ETD96_00900</name>
</gene>
<keyword evidence="2" id="KW-0813">Transport</keyword>
<feature type="transmembrane region" description="Helical" evidence="7">
    <location>
        <begin position="41"/>
        <end position="60"/>
    </location>
</feature>
<feature type="transmembrane region" description="Helical" evidence="7">
    <location>
        <begin position="159"/>
        <end position="182"/>
    </location>
</feature>
<comment type="caution">
    <text evidence="9">The sequence shown here is derived from an EMBL/GenBank/DDBJ whole genome shotgun (WGS) entry which is preliminary data.</text>
</comment>
<dbReference type="InterPro" id="IPR036259">
    <property type="entry name" value="MFS_trans_sf"/>
</dbReference>
<protein>
    <submittedName>
        <fullName evidence="9">MFS transporter</fullName>
    </submittedName>
</protein>
<evidence type="ECO:0000313" key="10">
    <source>
        <dbReference type="Proteomes" id="UP000305238"/>
    </source>
</evidence>
<evidence type="ECO:0000256" key="1">
    <source>
        <dbReference type="ARBA" id="ARBA00004651"/>
    </source>
</evidence>
<accession>A0A5S4HAY1</accession>
<dbReference type="InterPro" id="IPR011701">
    <property type="entry name" value="MFS"/>
</dbReference>
<feature type="transmembrane region" description="Helical" evidence="7">
    <location>
        <begin position="220"/>
        <end position="238"/>
    </location>
</feature>
<feature type="domain" description="Major facilitator superfamily (MFS) profile" evidence="8">
    <location>
        <begin position="6"/>
        <end position="436"/>
    </location>
</feature>
<feature type="transmembrane region" description="Helical" evidence="7">
    <location>
        <begin position="258"/>
        <end position="277"/>
    </location>
</feature>
<evidence type="ECO:0000256" key="6">
    <source>
        <dbReference type="ARBA" id="ARBA00023136"/>
    </source>
</evidence>
<dbReference type="GO" id="GO:0005886">
    <property type="term" value="C:plasma membrane"/>
    <property type="evidence" value="ECO:0007669"/>
    <property type="project" value="UniProtKB-SubCell"/>
</dbReference>
<dbReference type="SUPFAM" id="SSF103473">
    <property type="entry name" value="MFS general substrate transporter"/>
    <property type="match status" value="1"/>
</dbReference>
<keyword evidence="5 7" id="KW-1133">Transmembrane helix</keyword>
<dbReference type="Pfam" id="PF07690">
    <property type="entry name" value="MFS_1"/>
    <property type="match status" value="2"/>
</dbReference>
<feature type="transmembrane region" description="Helical" evidence="7">
    <location>
        <begin position="72"/>
        <end position="97"/>
    </location>
</feature>
<name>A0A5S4HAY1_9ACTN</name>
<comment type="subcellular location">
    <subcellularLocation>
        <location evidence="1">Cell membrane</location>
        <topology evidence="1">Multi-pass membrane protein</topology>
    </subcellularLocation>
</comment>
<dbReference type="PANTHER" id="PTHR42718">
    <property type="entry name" value="MAJOR FACILITATOR SUPERFAMILY MULTIDRUG TRANSPORTER MFSC"/>
    <property type="match status" value="1"/>
</dbReference>
<feature type="transmembrane region" description="Helical" evidence="7">
    <location>
        <begin position="194"/>
        <end position="214"/>
    </location>
</feature>
<feature type="transmembrane region" description="Helical" evidence="7">
    <location>
        <begin position="103"/>
        <end position="122"/>
    </location>
</feature>
<feature type="transmembrane region" description="Helical" evidence="7">
    <location>
        <begin position="134"/>
        <end position="153"/>
    </location>
</feature>
<evidence type="ECO:0000313" key="9">
    <source>
        <dbReference type="EMBL" id="TMR42418.1"/>
    </source>
</evidence>
<dbReference type="Gene3D" id="1.20.1250.20">
    <property type="entry name" value="MFS general substrate transporter like domains"/>
    <property type="match status" value="1"/>
</dbReference>
<dbReference type="EMBL" id="VCKZ01000002">
    <property type="protein sequence ID" value="TMR42418.1"/>
    <property type="molecule type" value="Genomic_DNA"/>
</dbReference>
<dbReference type="RefSeq" id="WP_138632406.1">
    <property type="nucleotide sequence ID" value="NZ_JASWDG010000005.1"/>
</dbReference>
<evidence type="ECO:0000256" key="4">
    <source>
        <dbReference type="ARBA" id="ARBA00022692"/>
    </source>
</evidence>
<proteinExistence type="predicted"/>
<keyword evidence="6 7" id="KW-0472">Membrane</keyword>
<dbReference type="AlphaFoldDB" id="A0A5S4HAY1"/>
<dbReference type="CDD" id="cd17321">
    <property type="entry name" value="MFS_MMR_MDR_like"/>
    <property type="match status" value="1"/>
</dbReference>
<feature type="transmembrane region" description="Helical" evidence="7">
    <location>
        <begin position="318"/>
        <end position="341"/>
    </location>
</feature>
<evidence type="ECO:0000256" key="2">
    <source>
        <dbReference type="ARBA" id="ARBA00022448"/>
    </source>
</evidence>
<feature type="transmembrane region" description="Helical" evidence="7">
    <location>
        <begin position="415"/>
        <end position="432"/>
    </location>
</feature>
<dbReference type="PROSITE" id="PS50850">
    <property type="entry name" value="MFS"/>
    <property type="match status" value="1"/>
</dbReference>
<evidence type="ECO:0000259" key="8">
    <source>
        <dbReference type="PROSITE" id="PS50850"/>
    </source>
</evidence>
<evidence type="ECO:0000256" key="3">
    <source>
        <dbReference type="ARBA" id="ARBA00022475"/>
    </source>
</evidence>
<reference evidence="9 10" key="1">
    <citation type="submission" date="2019-05" db="EMBL/GenBank/DDBJ databases">
        <title>Draft genome sequence of Actinomadura geliboluensis A8036.</title>
        <authorList>
            <person name="Saricaoglu S."/>
            <person name="Isik K."/>
        </authorList>
    </citation>
    <scope>NUCLEOTIDE SEQUENCE [LARGE SCALE GENOMIC DNA]</scope>
    <source>
        <strain evidence="9 10">A8036</strain>
    </source>
</reference>
<evidence type="ECO:0000256" key="5">
    <source>
        <dbReference type="ARBA" id="ARBA00022989"/>
    </source>
</evidence>
<evidence type="ECO:0000256" key="7">
    <source>
        <dbReference type="SAM" id="Phobius"/>
    </source>
</evidence>
<dbReference type="PANTHER" id="PTHR42718:SF46">
    <property type="entry name" value="BLR6921 PROTEIN"/>
    <property type="match status" value="1"/>
</dbReference>
<dbReference type="GO" id="GO:0022857">
    <property type="term" value="F:transmembrane transporter activity"/>
    <property type="evidence" value="ECO:0007669"/>
    <property type="project" value="InterPro"/>
</dbReference>
<dbReference type="InterPro" id="IPR020846">
    <property type="entry name" value="MFS_dom"/>
</dbReference>
<dbReference type="Proteomes" id="UP000305238">
    <property type="component" value="Unassembled WGS sequence"/>
</dbReference>
<sequence length="451" mass="45039">MNRWRLVAAAGIAVFMAQLDVTVVNVALPTIEHGFGTGPSVAEWVVLGYMLPLIALTLPAGRWLDLVGQRAALTFSVAGFGAASAAVGLAPGIGWLIGARVVQGAFAALLLALVPVLTTIAVRPEARGRAMAVVMTLGPLGGVTGPALGGLAIERLGWSWIFFLNVPVSLLVIAAGRPALAAGERLRLPGRARLAETALLGGAAATLLLALSLSAGHGPAWLALAPAAVPFALAWRRLPDSRPVRALVGSPGMAGPHLALAAEMAAVMSAQFLIPFHLQRSGTASPAEIGLTMLAFPAAVLATGPAAGALADRLGARAVALAGAAAVTAGLVLLLPVSAGWGPADLVWRLAVAGAGAGLFAGPNQALAMAQAPRDLLGTTGATTSLARQIGVALGPALATATWSLTGYGVPGMRAALGAAAALAAVSVLAQLDPRALRTATPPTAKDRYGA</sequence>
<feature type="transmembrane region" description="Helical" evidence="7">
    <location>
        <begin position="289"/>
        <end position="311"/>
    </location>
</feature>
<dbReference type="PRINTS" id="PR01036">
    <property type="entry name" value="TCRTETB"/>
</dbReference>
<keyword evidence="10" id="KW-1185">Reference proteome</keyword>
<dbReference type="OrthoDB" id="9812221at2"/>
<keyword evidence="3" id="KW-1003">Cell membrane</keyword>
<dbReference type="Gene3D" id="1.20.1720.10">
    <property type="entry name" value="Multidrug resistance protein D"/>
    <property type="match status" value="1"/>
</dbReference>
<organism evidence="9 10">
    <name type="scientific">Actinomadura geliboluensis</name>
    <dbReference type="NCBI Taxonomy" id="882440"/>
    <lineage>
        <taxon>Bacteria</taxon>
        <taxon>Bacillati</taxon>
        <taxon>Actinomycetota</taxon>
        <taxon>Actinomycetes</taxon>
        <taxon>Streptosporangiales</taxon>
        <taxon>Thermomonosporaceae</taxon>
        <taxon>Actinomadura</taxon>
    </lineage>
</organism>